<protein>
    <submittedName>
        <fullName evidence="2">Sigma-like protein</fullName>
    </submittedName>
</protein>
<dbReference type="Proteomes" id="UP000002066">
    <property type="component" value="Chromosome"/>
</dbReference>
<evidence type="ECO:0000256" key="1">
    <source>
        <dbReference type="SAM" id="MobiDB-lite"/>
    </source>
</evidence>
<evidence type="ECO:0000313" key="3">
    <source>
        <dbReference type="Proteomes" id="UP000002066"/>
    </source>
</evidence>
<dbReference type="KEGG" id="sfa:Sfla_2639"/>
<reference evidence="2 3" key="1">
    <citation type="submission" date="2011-01" db="EMBL/GenBank/DDBJ databases">
        <title>Complete sequence of chromosome of Streptomyces flavogriseus ATCC 33331.</title>
        <authorList>
            <consortium name="US DOE Joint Genome Institute"/>
            <person name="Lucas S."/>
            <person name="Copeland A."/>
            <person name="Lapidus A."/>
            <person name="Cheng J.-F."/>
            <person name="Goodwin L."/>
            <person name="Pitluck S."/>
            <person name="Davenport K."/>
            <person name="Detter J.C."/>
            <person name="Han C."/>
            <person name="Tapia R."/>
            <person name="Land M."/>
            <person name="Hauser L."/>
            <person name="Kyrpides N."/>
            <person name="Ivanova N."/>
            <person name="Ovchinnikova G."/>
            <person name="Pagani I."/>
            <person name="Brumm P."/>
            <person name="Mead D."/>
            <person name="Woyke T."/>
        </authorList>
    </citation>
    <scope>NUCLEOTIDE SEQUENCE [LARGE SCALE GENOMIC DNA]</scope>
    <source>
        <strain evidence="3">ATCC 33331 / IAF-45CD</strain>
    </source>
</reference>
<accession>A0A8D3WHM4</accession>
<name>A0A8D3WHM4_STRFA</name>
<evidence type="ECO:0000313" key="2">
    <source>
        <dbReference type="EMBL" id="ADW04068.1"/>
    </source>
</evidence>
<dbReference type="EMBL" id="CP002475">
    <property type="protein sequence ID" value="ADW04068.1"/>
    <property type="molecule type" value="Genomic_DNA"/>
</dbReference>
<feature type="compositionally biased region" description="Basic and acidic residues" evidence="1">
    <location>
        <begin position="1"/>
        <end position="21"/>
    </location>
</feature>
<gene>
    <name evidence="2" type="ordered locus">Sfla_2639</name>
</gene>
<feature type="compositionally biased region" description="Low complexity" evidence="1">
    <location>
        <begin position="22"/>
        <end position="31"/>
    </location>
</feature>
<feature type="region of interest" description="Disordered" evidence="1">
    <location>
        <begin position="1"/>
        <end position="54"/>
    </location>
</feature>
<proteinExistence type="predicted"/>
<dbReference type="AlphaFoldDB" id="A0A8D3WHM4"/>
<sequence length="54" mass="5476">MSDAKKAKDDLLKPQDNHASDADTGTGTATTQDNHASGGGITTLDNHASAPTPK</sequence>
<organism evidence="2 3">
    <name type="scientific">Streptomyces pratensis (strain ATCC 33331 / IAF-45CD)</name>
    <dbReference type="NCBI Taxonomy" id="591167"/>
    <lineage>
        <taxon>Bacteria</taxon>
        <taxon>Bacillati</taxon>
        <taxon>Actinomycetota</taxon>
        <taxon>Actinomycetes</taxon>
        <taxon>Kitasatosporales</taxon>
        <taxon>Streptomycetaceae</taxon>
        <taxon>Streptomyces</taxon>
    </lineage>
</organism>